<comment type="caution">
    <text evidence="1">The sequence shown here is derived from an EMBL/GenBank/DDBJ whole genome shotgun (WGS) entry which is preliminary data.</text>
</comment>
<reference evidence="1 2" key="1">
    <citation type="submission" date="2023-12" db="EMBL/GenBank/DDBJ databases">
        <title>Description of Novel Strain Fulvimarina sp. 2208YS6-2-32 isolated from Uroteuthis (Photololigo) edulis.</title>
        <authorList>
            <person name="Park J.-S."/>
        </authorList>
    </citation>
    <scope>NUCLEOTIDE SEQUENCE [LARGE SCALE GENOMIC DNA]</scope>
    <source>
        <strain evidence="1 2">2208YS6-2-32</strain>
    </source>
</reference>
<name>A0ABU5HZ41_9HYPH</name>
<dbReference type="Proteomes" id="UP001294412">
    <property type="component" value="Unassembled WGS sequence"/>
</dbReference>
<keyword evidence="2" id="KW-1185">Reference proteome</keyword>
<evidence type="ECO:0000313" key="2">
    <source>
        <dbReference type="Proteomes" id="UP001294412"/>
    </source>
</evidence>
<gene>
    <name evidence="1" type="ORF">U0C82_01530</name>
</gene>
<evidence type="ECO:0008006" key="3">
    <source>
        <dbReference type="Google" id="ProtNLM"/>
    </source>
</evidence>
<organism evidence="1 2">
    <name type="scientific">Fulvimarina uroteuthidis</name>
    <dbReference type="NCBI Taxonomy" id="3098149"/>
    <lineage>
        <taxon>Bacteria</taxon>
        <taxon>Pseudomonadati</taxon>
        <taxon>Pseudomonadota</taxon>
        <taxon>Alphaproteobacteria</taxon>
        <taxon>Hyphomicrobiales</taxon>
        <taxon>Aurantimonadaceae</taxon>
        <taxon>Fulvimarina</taxon>
    </lineage>
</organism>
<accession>A0ABU5HZ41</accession>
<evidence type="ECO:0000313" key="1">
    <source>
        <dbReference type="EMBL" id="MDY8107828.1"/>
    </source>
</evidence>
<dbReference type="RefSeq" id="WP_322185190.1">
    <property type="nucleotide sequence ID" value="NZ_JAXLPB010000001.1"/>
</dbReference>
<protein>
    <recommendedName>
        <fullName evidence="3">Zinc-ribbon domain-containing protein</fullName>
    </recommendedName>
</protein>
<dbReference type="EMBL" id="JAXLPB010000001">
    <property type="protein sequence ID" value="MDY8107828.1"/>
    <property type="molecule type" value="Genomic_DNA"/>
</dbReference>
<sequence>MSTPKAPYYYKTSTDVYHWETSCDLNNYPAPGWEKTNTKPSSREQCNRCQSK</sequence>
<proteinExistence type="predicted"/>